<dbReference type="EMBL" id="FNPB01000014">
    <property type="protein sequence ID" value="SDY40029.1"/>
    <property type="molecule type" value="Genomic_DNA"/>
</dbReference>
<dbReference type="InterPro" id="IPR051347">
    <property type="entry name" value="Circadian_clock_KaiC-rel"/>
</dbReference>
<protein>
    <recommendedName>
        <fullName evidence="1">non-specific serine/threonine protein kinase</fullName>
        <ecNumber evidence="1">2.7.11.1</ecNumber>
    </recommendedName>
</protein>
<gene>
    <name evidence="8" type="ORF">SAMN04487946_1149</name>
</gene>
<dbReference type="InterPro" id="IPR014774">
    <property type="entry name" value="KaiC-like_dom"/>
</dbReference>
<keyword evidence="2" id="KW-0597">Phosphoprotein</keyword>
<evidence type="ECO:0000256" key="4">
    <source>
        <dbReference type="ARBA" id="ARBA00022737"/>
    </source>
</evidence>
<dbReference type="InterPro" id="IPR030665">
    <property type="entry name" value="KaiC"/>
</dbReference>
<keyword evidence="6" id="KW-0378">Hydrolase</keyword>
<dbReference type="Proteomes" id="UP000199170">
    <property type="component" value="Unassembled WGS sequence"/>
</dbReference>
<dbReference type="GO" id="GO:0005524">
    <property type="term" value="F:ATP binding"/>
    <property type="evidence" value="ECO:0007669"/>
    <property type="project" value="InterPro"/>
</dbReference>
<dbReference type="PANTHER" id="PTHR42926:SF1">
    <property type="entry name" value="CIRCADIAN CLOCK OSCILLATOR PROTEIN KAIC 1"/>
    <property type="match status" value="1"/>
</dbReference>
<dbReference type="GO" id="GO:0016787">
    <property type="term" value="F:hydrolase activity"/>
    <property type="evidence" value="ECO:0007669"/>
    <property type="project" value="UniProtKB-KW"/>
</dbReference>
<dbReference type="SMART" id="SM00382">
    <property type="entry name" value="AAA"/>
    <property type="match status" value="2"/>
</dbReference>
<feature type="domain" description="KaiC" evidence="7">
    <location>
        <begin position="243"/>
        <end position="477"/>
    </location>
</feature>
<evidence type="ECO:0000256" key="1">
    <source>
        <dbReference type="ARBA" id="ARBA00012513"/>
    </source>
</evidence>
<evidence type="ECO:0000313" key="8">
    <source>
        <dbReference type="EMBL" id="SDY40029.1"/>
    </source>
</evidence>
<evidence type="ECO:0000313" key="9">
    <source>
        <dbReference type="Proteomes" id="UP000199170"/>
    </source>
</evidence>
<dbReference type="SUPFAM" id="SSF52540">
    <property type="entry name" value="P-loop containing nucleoside triphosphate hydrolases"/>
    <property type="match status" value="2"/>
</dbReference>
<feature type="domain" description="KaiC" evidence="7">
    <location>
        <begin position="7"/>
        <end position="241"/>
    </location>
</feature>
<dbReference type="AlphaFoldDB" id="A0A1H3JKB0"/>
<evidence type="ECO:0000259" key="7">
    <source>
        <dbReference type="PROSITE" id="PS51146"/>
    </source>
</evidence>
<reference evidence="9" key="1">
    <citation type="submission" date="2016-10" db="EMBL/GenBank/DDBJ databases">
        <authorList>
            <person name="Varghese N."/>
            <person name="Submissions S."/>
        </authorList>
    </citation>
    <scope>NUCLEOTIDE SEQUENCE [LARGE SCALE GENOMIC DNA]</scope>
    <source>
        <strain evidence="9">CGMCC 1.10118</strain>
    </source>
</reference>
<evidence type="ECO:0000256" key="5">
    <source>
        <dbReference type="ARBA" id="ARBA00022777"/>
    </source>
</evidence>
<dbReference type="EC" id="2.7.11.1" evidence="1"/>
<dbReference type="Gene3D" id="3.40.50.300">
    <property type="entry name" value="P-loop containing nucleotide triphosphate hydrolases"/>
    <property type="match status" value="2"/>
</dbReference>
<dbReference type="Pfam" id="PF06745">
    <property type="entry name" value="ATPase"/>
    <property type="match status" value="2"/>
</dbReference>
<dbReference type="InterPro" id="IPR003593">
    <property type="entry name" value="AAA+_ATPase"/>
</dbReference>
<keyword evidence="5" id="KW-0418">Kinase</keyword>
<dbReference type="RefSeq" id="WP_089769038.1">
    <property type="nucleotide sequence ID" value="NZ_FNPB01000014.1"/>
</dbReference>
<accession>A0A1H3JKB0</accession>
<dbReference type="PROSITE" id="PS51146">
    <property type="entry name" value="KAIC"/>
    <property type="match status" value="2"/>
</dbReference>
<sequence length="485" mass="53774">MYEDNQNRVPTGVPGLDDILHGGYLPETATLVRGPPGSGKSIFSLHFLAAGINADKIGLYINLGEPENYIRDTARDFEFDIDALNFLNLSASGDQFQSEETYTLFESGEVETPSLVENIRTEIQEIDPDYVVVDPVTEFRYLAPDDHQFRSQILGLVNYLKSEGATVLLTSQAAESMPDDDLQFLVDAVINLGEESDRRTLHVSKFRGSSVRSGHHTLQITDAGMQVWPRLNPNRHERERTSTKLSSGVPELDSLLSGGLTTGTMTFLSGPTGVGKTTTGLQFMKEAAGRGQRSVLYSFEEDRQTLFERAEAVNIPVKDLIDRGTLKVEVIGPEELTIDEFTSQIRSEVEDNDAEIVMIDGTSGFEQSLRGVGTDPMQHLVKIGRYLRNMGVTGIVTNEVHEITGEFRATDQGMSHLADSIVVLRQVEYKGSLRKVIGVLKMRTSDYENQLRELEITEYGLRVGEPLPELRGILTGTPAWNNNED</sequence>
<keyword evidence="3" id="KW-0808">Transferase</keyword>
<dbReference type="InterPro" id="IPR027417">
    <property type="entry name" value="P-loop_NTPase"/>
</dbReference>
<proteinExistence type="predicted"/>
<evidence type="ECO:0000256" key="6">
    <source>
        <dbReference type="ARBA" id="ARBA00022801"/>
    </source>
</evidence>
<dbReference type="OrthoDB" id="27015at2157"/>
<dbReference type="GO" id="GO:0004674">
    <property type="term" value="F:protein serine/threonine kinase activity"/>
    <property type="evidence" value="ECO:0007669"/>
    <property type="project" value="UniProtKB-EC"/>
</dbReference>
<organism evidence="8 9">
    <name type="scientific">Halobellus clavatus</name>
    <dbReference type="NCBI Taxonomy" id="660517"/>
    <lineage>
        <taxon>Archaea</taxon>
        <taxon>Methanobacteriati</taxon>
        <taxon>Methanobacteriota</taxon>
        <taxon>Stenosarchaea group</taxon>
        <taxon>Halobacteria</taxon>
        <taxon>Halobacteriales</taxon>
        <taxon>Haloferacaceae</taxon>
        <taxon>Halobellus</taxon>
    </lineage>
</organism>
<dbReference type="STRING" id="660517.SAMN04487946_1149"/>
<evidence type="ECO:0000256" key="2">
    <source>
        <dbReference type="ARBA" id="ARBA00022553"/>
    </source>
</evidence>
<dbReference type="PIRSF" id="PIRSF039117">
    <property type="entry name" value="KaiC"/>
    <property type="match status" value="1"/>
</dbReference>
<evidence type="ECO:0000256" key="3">
    <source>
        <dbReference type="ARBA" id="ARBA00022679"/>
    </source>
</evidence>
<keyword evidence="4" id="KW-0677">Repeat</keyword>
<dbReference type="InterPro" id="IPR010624">
    <property type="entry name" value="KaiC_dom"/>
</dbReference>
<keyword evidence="9" id="KW-1185">Reference proteome</keyword>
<dbReference type="PANTHER" id="PTHR42926">
    <property type="match status" value="1"/>
</dbReference>
<name>A0A1H3JKB0_9EURY</name>